<dbReference type="CDD" id="cd03215">
    <property type="entry name" value="ABC_Carb_Monos_II"/>
    <property type="match status" value="1"/>
</dbReference>
<dbReference type="GO" id="GO:0005524">
    <property type="term" value="F:ATP binding"/>
    <property type="evidence" value="ECO:0007669"/>
    <property type="project" value="UniProtKB-KW"/>
</dbReference>
<dbReference type="InterPro" id="IPR003593">
    <property type="entry name" value="AAA+_ATPase"/>
</dbReference>
<dbReference type="Proteomes" id="UP001501310">
    <property type="component" value="Unassembled WGS sequence"/>
</dbReference>
<keyword evidence="2" id="KW-0762">Sugar transport</keyword>
<dbReference type="Gene3D" id="3.40.50.300">
    <property type="entry name" value="P-loop containing nucleotide triphosphate hydrolases"/>
    <property type="match status" value="2"/>
</dbReference>
<keyword evidence="4" id="KW-0547">Nucleotide-binding</keyword>
<evidence type="ECO:0000313" key="7">
    <source>
        <dbReference type="EMBL" id="GAA4006062.1"/>
    </source>
</evidence>
<reference evidence="8" key="1">
    <citation type="journal article" date="2019" name="Int. J. Syst. Evol. Microbiol.">
        <title>The Global Catalogue of Microorganisms (GCM) 10K type strain sequencing project: providing services to taxonomists for standard genome sequencing and annotation.</title>
        <authorList>
            <consortium name="The Broad Institute Genomics Platform"/>
            <consortium name="The Broad Institute Genome Sequencing Center for Infectious Disease"/>
            <person name="Wu L."/>
            <person name="Ma J."/>
        </authorList>
    </citation>
    <scope>NUCLEOTIDE SEQUENCE [LARGE SCALE GENOMIC DNA]</scope>
    <source>
        <strain evidence="8">JCM 16603</strain>
    </source>
</reference>
<dbReference type="SUPFAM" id="SSF52540">
    <property type="entry name" value="P-loop containing nucleoside triphosphate hydrolases"/>
    <property type="match status" value="2"/>
</dbReference>
<dbReference type="PANTHER" id="PTHR43790:SF9">
    <property type="entry name" value="GALACTOFURANOSE TRANSPORTER ATP-BINDING PROTEIN YTFR"/>
    <property type="match status" value="1"/>
</dbReference>
<dbReference type="EMBL" id="BAAAZD010000002">
    <property type="protein sequence ID" value="GAA4006062.1"/>
    <property type="molecule type" value="Genomic_DNA"/>
</dbReference>
<evidence type="ECO:0000313" key="8">
    <source>
        <dbReference type="Proteomes" id="UP001501310"/>
    </source>
</evidence>
<evidence type="ECO:0000256" key="5">
    <source>
        <dbReference type="ARBA" id="ARBA00022840"/>
    </source>
</evidence>
<comment type="caution">
    <text evidence="7">The sequence shown here is derived from an EMBL/GenBank/DDBJ whole genome shotgun (WGS) entry which is preliminary data.</text>
</comment>
<dbReference type="PANTHER" id="PTHR43790">
    <property type="entry name" value="CARBOHYDRATE TRANSPORT ATP-BINDING PROTEIN MG119-RELATED"/>
    <property type="match status" value="1"/>
</dbReference>
<dbReference type="PROSITE" id="PS50893">
    <property type="entry name" value="ABC_TRANSPORTER_2"/>
    <property type="match status" value="2"/>
</dbReference>
<evidence type="ECO:0000256" key="3">
    <source>
        <dbReference type="ARBA" id="ARBA00022737"/>
    </source>
</evidence>
<dbReference type="InterPro" id="IPR017871">
    <property type="entry name" value="ABC_transporter-like_CS"/>
</dbReference>
<keyword evidence="3" id="KW-0677">Repeat</keyword>
<dbReference type="SMART" id="SM00382">
    <property type="entry name" value="AAA"/>
    <property type="match status" value="2"/>
</dbReference>
<dbReference type="RefSeq" id="WP_344709951.1">
    <property type="nucleotide sequence ID" value="NZ_BAAAZD010000002.1"/>
</dbReference>
<proteinExistence type="predicted"/>
<dbReference type="InterPro" id="IPR050107">
    <property type="entry name" value="ABC_carbohydrate_import_ATPase"/>
</dbReference>
<keyword evidence="1" id="KW-0813">Transport</keyword>
<dbReference type="PROSITE" id="PS00211">
    <property type="entry name" value="ABC_TRANSPORTER_1"/>
    <property type="match status" value="1"/>
</dbReference>
<dbReference type="CDD" id="cd03216">
    <property type="entry name" value="ABC_Carb_Monos_I"/>
    <property type="match status" value="1"/>
</dbReference>
<evidence type="ECO:0000256" key="2">
    <source>
        <dbReference type="ARBA" id="ARBA00022597"/>
    </source>
</evidence>
<gene>
    <name evidence="7" type="ORF">GCM10022211_18180</name>
</gene>
<protein>
    <submittedName>
        <fullName evidence="7">Sugar ABC transporter ATP-binding protein</fullName>
    </submittedName>
</protein>
<name>A0ABP7S461_9SPHN</name>
<dbReference type="InterPro" id="IPR027417">
    <property type="entry name" value="P-loop_NTPase"/>
</dbReference>
<dbReference type="Pfam" id="PF00005">
    <property type="entry name" value="ABC_tran"/>
    <property type="match status" value="2"/>
</dbReference>
<accession>A0ABP7S461</accession>
<feature type="domain" description="ABC transporter" evidence="6">
    <location>
        <begin position="250"/>
        <end position="489"/>
    </location>
</feature>
<organism evidence="7 8">
    <name type="scientific">Sphingomonas humi</name>
    <dbReference type="NCBI Taxonomy" id="335630"/>
    <lineage>
        <taxon>Bacteria</taxon>
        <taxon>Pseudomonadati</taxon>
        <taxon>Pseudomonadota</taxon>
        <taxon>Alphaproteobacteria</taxon>
        <taxon>Sphingomonadales</taxon>
        <taxon>Sphingomonadaceae</taxon>
        <taxon>Sphingomonas</taxon>
    </lineage>
</organism>
<evidence type="ECO:0000256" key="1">
    <source>
        <dbReference type="ARBA" id="ARBA00022448"/>
    </source>
</evidence>
<dbReference type="InterPro" id="IPR003439">
    <property type="entry name" value="ABC_transporter-like_ATP-bd"/>
</dbReference>
<keyword evidence="8" id="KW-1185">Reference proteome</keyword>
<feature type="domain" description="ABC transporter" evidence="6">
    <location>
        <begin position="7"/>
        <end position="240"/>
    </location>
</feature>
<evidence type="ECO:0000259" key="6">
    <source>
        <dbReference type="PROSITE" id="PS50893"/>
    </source>
</evidence>
<keyword evidence="5 7" id="KW-0067">ATP-binding</keyword>
<evidence type="ECO:0000256" key="4">
    <source>
        <dbReference type="ARBA" id="ARBA00022741"/>
    </source>
</evidence>
<sequence>MVAAPLLSLRGLEKVWPNGTVALRGVSLDVRAGSVHGLLGANGAGKSTLIKVLAGAVPASGGTIIWRGEPVRWTSPRAVRAGGIVTIYQHIPLVPTLSVLENLLLEESGAWRHSSAGRRRAGAVARSLGDPFDLDAIVGDCPIGTRQMVAIAKGLMGDPALLIMDEPTASLAMHERAQVYRTVRTLAQEGRAILFVSHFLDEIVNLTDEVTVLRDGQAVLRAATTETGEQAIAEAIAGRSVTALERQPRLQRTGATVLQVEQLASPGKLSPTSLCVCGGEIVGVAGMLGSGRSELLHAIFGADRAARGRVAVDGQAIEFDTSEAVVAGIALVPEDRAKQGLVGGMSISDNLALPCTGTLIDVPAEYGRAETAIEQLAIKASGPGALVGELSGGNAQKVTIARWLKPGTRVLLLDEPTAGIDIGARTDILRLVRSVADDGLAVILVSSELSELIAVADRILVMRDGAVIAEVDPAEADEADLVQLAGGSRPAMEMVR</sequence>